<dbReference type="Proteomes" id="UP000192815">
    <property type="component" value="Unassembled WGS sequence"/>
</dbReference>
<evidence type="ECO:0000313" key="2">
    <source>
        <dbReference type="EMBL" id="ORC56207.1"/>
    </source>
</evidence>
<feature type="transmembrane region" description="Helical" evidence="1">
    <location>
        <begin position="29"/>
        <end position="46"/>
    </location>
</feature>
<evidence type="ECO:0000313" key="3">
    <source>
        <dbReference type="Proteomes" id="UP000192815"/>
    </source>
</evidence>
<dbReference type="EMBL" id="MUIO01000106">
    <property type="protein sequence ID" value="ORC56207.1"/>
    <property type="molecule type" value="Genomic_DNA"/>
</dbReference>
<keyword evidence="1" id="KW-0472">Membrane</keyword>
<gene>
    <name evidence="2" type="ORF">BZK31_23590</name>
</gene>
<accession>A0A1X0N004</accession>
<keyword evidence="1" id="KW-1133">Transmembrane helix</keyword>
<sequence>MKDSIARLATAIVMAILAWLFWSQLGQDAFGVLGLIMTLTLVVDNVRLRRQVKALSANITQKP</sequence>
<comment type="caution">
    <text evidence="2">The sequence shown here is derived from an EMBL/GenBank/DDBJ whole genome shotgun (WGS) entry which is preliminary data.</text>
</comment>
<keyword evidence="1" id="KW-0812">Transmembrane</keyword>
<protein>
    <submittedName>
        <fullName evidence="2">Uncharacterized protein</fullName>
    </submittedName>
</protein>
<dbReference type="OrthoDB" id="7019549at2"/>
<dbReference type="RefSeq" id="WP_083185698.1">
    <property type="nucleotide sequence ID" value="NZ_CBCRZR010000020.1"/>
</dbReference>
<organism evidence="2 3">
    <name type="scientific">Pseudomonas floridensis</name>
    <dbReference type="NCBI Taxonomy" id="1958950"/>
    <lineage>
        <taxon>Bacteria</taxon>
        <taxon>Pseudomonadati</taxon>
        <taxon>Pseudomonadota</taxon>
        <taxon>Gammaproteobacteria</taxon>
        <taxon>Pseudomonadales</taxon>
        <taxon>Pseudomonadaceae</taxon>
        <taxon>Pseudomonas</taxon>
    </lineage>
</organism>
<dbReference type="STRING" id="1958950.BZK31_23590"/>
<keyword evidence="3" id="KW-1185">Reference proteome</keyword>
<feature type="transmembrane region" description="Helical" evidence="1">
    <location>
        <begin position="5"/>
        <end position="23"/>
    </location>
</feature>
<evidence type="ECO:0000256" key="1">
    <source>
        <dbReference type="SAM" id="Phobius"/>
    </source>
</evidence>
<dbReference type="AlphaFoldDB" id="A0A1X0N004"/>
<reference evidence="3" key="1">
    <citation type="submission" date="2017-02" db="EMBL/GenBank/DDBJ databases">
        <title>Pseudomonas floridae sp. nov., a novel pathogenic bacterial species isolated from tomato.</title>
        <authorList>
            <person name="Timilsina S."/>
            <person name="Vallad G.E."/>
            <person name="Jones J.B."/>
        </authorList>
    </citation>
    <scope>NUCLEOTIDE SEQUENCE [LARGE SCALE GENOMIC DNA]</scope>
    <source>
        <strain evidence="3">GEV388</strain>
    </source>
</reference>
<name>A0A1X0N004_9PSED</name>
<proteinExistence type="predicted"/>